<dbReference type="Gene3D" id="2.40.170.20">
    <property type="entry name" value="TonB-dependent receptor, beta-barrel domain"/>
    <property type="match status" value="1"/>
</dbReference>
<evidence type="ECO:0000256" key="14">
    <source>
        <dbReference type="RuleBase" id="RU003357"/>
    </source>
</evidence>
<evidence type="ECO:0000256" key="7">
    <source>
        <dbReference type="ARBA" id="ARBA00023004"/>
    </source>
</evidence>
<evidence type="ECO:0000256" key="4">
    <source>
        <dbReference type="ARBA" id="ARBA00022496"/>
    </source>
</evidence>
<dbReference type="PANTHER" id="PTHR32552">
    <property type="entry name" value="FERRICHROME IRON RECEPTOR-RELATED"/>
    <property type="match status" value="1"/>
</dbReference>
<keyword evidence="11 12" id="KW-0998">Cell outer membrane</keyword>
<gene>
    <name evidence="18" type="ORF">CAL29_11610</name>
</gene>
<dbReference type="EMBL" id="NEVM01000002">
    <property type="protein sequence ID" value="OZI34187.1"/>
    <property type="molecule type" value="Genomic_DNA"/>
</dbReference>
<sequence length="738" mass="79588">MRTKNPQKRRSVLEPRLPAIACALTSILAVVPSAWAQGDQTDAAASAQGVAELPAVTVTARKREESEQKVPISMTVLDGKTIETGASPSDSNAGLARSAPNTSFADSGGQFGNLFLIRGVGSFAPLSPDDTSVVTYFNEVPRSVYGAPPTLFDIERVEVLRGPQGTLFGRNTQGGAINIVPNAPSFKREFSATTEIGTHGYHVGEAVANGALSDTLAGRLALRYSDQSGTVPNIASGGKDGKVQVGSARGSLLWLIGDDTTATLTGYYDRRESNAPRFVWYQNPDFPQSAVDPDGNITWRDAGVSLKVEHDFGKVRLTSLTSYQDDYSHQPLDLTDGLIYSAMTRQSPSLYNVPYADLADITFREKTTQQEFRLSSNDDGPFTWTGGINFFRSEFTNNAVSKASAAAFNYQTQNGTQHNRITTNSAALFGEGTLALTDKLKATLGLRYTYEHKDAGYEFIGNGSPAVVGYSDHDSSLSDRFPTGRAGLSYDWSPNVMTYATVSRGAVSSGYPVTQTNGPYGKAEVPYPRSTSWTYEAGFKSYWLDRRLSVNGSVFYNDVKNGHLIVFDASQALFTTAALDYRSKGFELETAASLTQNLKLTAGIGYTDAELVHVPTGSSTGAASGNRVPNVPKVNASLGVQYDTPMNIAGYEGTLKTSVAWQYVGNRAADVKGSFELPSYSVTNARIGWQHGNWEIYGFAWNLFNKQYFVAGQAWTTGVSSVRIGQPRIVGVGATIKF</sequence>
<comment type="caution">
    <text evidence="18">The sequence shown here is derived from an EMBL/GenBank/DDBJ whole genome shotgun (WGS) entry which is preliminary data.</text>
</comment>
<keyword evidence="4" id="KW-0410">Iron transport</keyword>
<dbReference type="PANTHER" id="PTHR32552:SF81">
    <property type="entry name" value="TONB-DEPENDENT OUTER MEMBRANE RECEPTOR"/>
    <property type="match status" value="1"/>
</dbReference>
<dbReference type="InterPro" id="IPR036942">
    <property type="entry name" value="Beta-barrel_TonB_sf"/>
</dbReference>
<dbReference type="InterPro" id="IPR039426">
    <property type="entry name" value="TonB-dep_rcpt-like"/>
</dbReference>
<reference evidence="19" key="1">
    <citation type="submission" date="2017-05" db="EMBL/GenBank/DDBJ databases">
        <title>Complete and WGS of Bordetella genogroups.</title>
        <authorList>
            <person name="Spilker T."/>
            <person name="Lipuma J."/>
        </authorList>
    </citation>
    <scope>NUCLEOTIDE SEQUENCE [LARGE SCALE GENOMIC DNA]</scope>
    <source>
        <strain evidence="19">AU16122</strain>
    </source>
</reference>
<dbReference type="InterPro" id="IPR000531">
    <property type="entry name" value="Beta-barrel_TonB"/>
</dbReference>
<dbReference type="InterPro" id="IPR012910">
    <property type="entry name" value="Plug_dom"/>
</dbReference>
<dbReference type="GO" id="GO:0006826">
    <property type="term" value="P:iron ion transport"/>
    <property type="evidence" value="ECO:0007669"/>
    <property type="project" value="UniProtKB-KW"/>
</dbReference>
<evidence type="ECO:0000256" key="2">
    <source>
        <dbReference type="ARBA" id="ARBA00022448"/>
    </source>
</evidence>
<keyword evidence="2 12" id="KW-0813">Transport</keyword>
<evidence type="ECO:0000256" key="3">
    <source>
        <dbReference type="ARBA" id="ARBA00022452"/>
    </source>
</evidence>
<keyword evidence="10 12" id="KW-0472">Membrane</keyword>
<evidence type="ECO:0000313" key="18">
    <source>
        <dbReference type="EMBL" id="OZI34187.1"/>
    </source>
</evidence>
<protein>
    <submittedName>
        <fullName evidence="18">TonB-dependent receptor</fullName>
    </submittedName>
</protein>
<evidence type="ECO:0000256" key="10">
    <source>
        <dbReference type="ARBA" id="ARBA00023136"/>
    </source>
</evidence>
<keyword evidence="18" id="KW-0675">Receptor</keyword>
<comment type="similarity">
    <text evidence="12 14">Belongs to the TonB-dependent receptor family.</text>
</comment>
<feature type="domain" description="TonB-dependent receptor-like beta-barrel" evidence="16">
    <location>
        <begin position="256"/>
        <end position="699"/>
    </location>
</feature>
<comment type="subcellular location">
    <subcellularLocation>
        <location evidence="1 12">Cell outer membrane</location>
        <topology evidence="1 12">Multi-pass membrane protein</topology>
    </subcellularLocation>
</comment>
<keyword evidence="9 14" id="KW-0798">TonB box</keyword>
<evidence type="ECO:0000256" key="1">
    <source>
        <dbReference type="ARBA" id="ARBA00004571"/>
    </source>
</evidence>
<feature type="signal peptide" evidence="15">
    <location>
        <begin position="1"/>
        <end position="36"/>
    </location>
</feature>
<keyword evidence="3 12" id="KW-1134">Transmembrane beta strand</keyword>
<dbReference type="GO" id="GO:0009279">
    <property type="term" value="C:cell outer membrane"/>
    <property type="evidence" value="ECO:0007669"/>
    <property type="project" value="UniProtKB-SubCell"/>
</dbReference>
<dbReference type="Pfam" id="PF07715">
    <property type="entry name" value="Plug"/>
    <property type="match status" value="1"/>
</dbReference>
<keyword evidence="7" id="KW-0408">Iron</keyword>
<dbReference type="Proteomes" id="UP000216020">
    <property type="component" value="Unassembled WGS sequence"/>
</dbReference>
<organism evidence="18 19">
    <name type="scientific">Bordetella genomosp. 10</name>
    <dbReference type="NCBI Taxonomy" id="1416804"/>
    <lineage>
        <taxon>Bacteria</taxon>
        <taxon>Pseudomonadati</taxon>
        <taxon>Pseudomonadota</taxon>
        <taxon>Betaproteobacteria</taxon>
        <taxon>Burkholderiales</taxon>
        <taxon>Alcaligenaceae</taxon>
        <taxon>Bordetella</taxon>
    </lineage>
</organism>
<evidence type="ECO:0000259" key="17">
    <source>
        <dbReference type="Pfam" id="PF07715"/>
    </source>
</evidence>
<evidence type="ECO:0000256" key="12">
    <source>
        <dbReference type="PROSITE-ProRule" id="PRU01360"/>
    </source>
</evidence>
<feature type="domain" description="TonB-dependent receptor plug" evidence="17">
    <location>
        <begin position="67"/>
        <end position="176"/>
    </location>
</feature>
<evidence type="ECO:0000256" key="15">
    <source>
        <dbReference type="SAM" id="SignalP"/>
    </source>
</evidence>
<evidence type="ECO:0000256" key="5">
    <source>
        <dbReference type="ARBA" id="ARBA00022692"/>
    </source>
</evidence>
<feature type="chain" id="PRO_5012356536" evidence="15">
    <location>
        <begin position="37"/>
        <end position="738"/>
    </location>
</feature>
<dbReference type="RefSeq" id="WP_094853187.1">
    <property type="nucleotide sequence ID" value="NZ_NEVM01000002.1"/>
</dbReference>
<dbReference type="PROSITE" id="PS01156">
    <property type="entry name" value="TONB_DEPENDENT_REC_2"/>
    <property type="match status" value="1"/>
</dbReference>
<evidence type="ECO:0000256" key="8">
    <source>
        <dbReference type="ARBA" id="ARBA00023065"/>
    </source>
</evidence>
<keyword evidence="6 15" id="KW-0732">Signal</keyword>
<keyword evidence="5 12" id="KW-0812">Transmembrane</keyword>
<evidence type="ECO:0000256" key="11">
    <source>
        <dbReference type="ARBA" id="ARBA00023237"/>
    </source>
</evidence>
<dbReference type="OrthoDB" id="8538693at2"/>
<name>A0A261SB24_9BORD</name>
<evidence type="ECO:0000259" key="16">
    <source>
        <dbReference type="Pfam" id="PF00593"/>
    </source>
</evidence>
<dbReference type="PROSITE" id="PS52016">
    <property type="entry name" value="TONB_DEPENDENT_REC_3"/>
    <property type="match status" value="1"/>
</dbReference>
<feature type="short sequence motif" description="TonB C-terminal box" evidence="13">
    <location>
        <begin position="721"/>
        <end position="738"/>
    </location>
</feature>
<accession>A0A261SB24</accession>
<evidence type="ECO:0000256" key="13">
    <source>
        <dbReference type="PROSITE-ProRule" id="PRU10144"/>
    </source>
</evidence>
<evidence type="ECO:0000313" key="19">
    <source>
        <dbReference type="Proteomes" id="UP000216020"/>
    </source>
</evidence>
<dbReference type="Pfam" id="PF00593">
    <property type="entry name" value="TonB_dep_Rec_b-barrel"/>
    <property type="match status" value="1"/>
</dbReference>
<evidence type="ECO:0000256" key="6">
    <source>
        <dbReference type="ARBA" id="ARBA00022729"/>
    </source>
</evidence>
<proteinExistence type="inferred from homology"/>
<dbReference type="SUPFAM" id="SSF56935">
    <property type="entry name" value="Porins"/>
    <property type="match status" value="1"/>
</dbReference>
<evidence type="ECO:0000256" key="9">
    <source>
        <dbReference type="ARBA" id="ARBA00023077"/>
    </source>
</evidence>
<dbReference type="InterPro" id="IPR010917">
    <property type="entry name" value="TonB_rcpt_CS"/>
</dbReference>
<keyword evidence="19" id="KW-1185">Reference proteome</keyword>
<dbReference type="AlphaFoldDB" id="A0A261SB24"/>
<keyword evidence="8" id="KW-0406">Ion transport</keyword>